<dbReference type="Proteomes" id="UP000288789">
    <property type="component" value="Unassembled WGS sequence"/>
</dbReference>
<evidence type="ECO:0000313" key="9">
    <source>
        <dbReference type="Proteomes" id="UP000288789"/>
    </source>
</evidence>
<dbReference type="PANTHER" id="PTHR30106">
    <property type="entry name" value="INNER MEMBRANE PROTEIN YEIH-RELATED"/>
    <property type="match status" value="1"/>
</dbReference>
<dbReference type="GO" id="GO:0005886">
    <property type="term" value="C:plasma membrane"/>
    <property type="evidence" value="ECO:0007669"/>
    <property type="project" value="UniProtKB-SubCell"/>
</dbReference>
<keyword evidence="9" id="KW-1185">Reference proteome</keyword>
<dbReference type="OrthoDB" id="5393513at2"/>
<evidence type="ECO:0000256" key="5">
    <source>
        <dbReference type="ARBA" id="ARBA00022989"/>
    </source>
</evidence>
<evidence type="ECO:0000256" key="7">
    <source>
        <dbReference type="SAM" id="Phobius"/>
    </source>
</evidence>
<organism evidence="8 9">
    <name type="scientific">Pseudidiomarina gelatinasegens</name>
    <dbReference type="NCBI Taxonomy" id="2487740"/>
    <lineage>
        <taxon>Bacteria</taxon>
        <taxon>Pseudomonadati</taxon>
        <taxon>Pseudomonadota</taxon>
        <taxon>Gammaproteobacteria</taxon>
        <taxon>Alteromonadales</taxon>
        <taxon>Idiomarinaceae</taxon>
        <taxon>Pseudidiomarina</taxon>
    </lineage>
</organism>
<name>A0A443YZ81_9GAMM</name>
<evidence type="ECO:0000256" key="4">
    <source>
        <dbReference type="ARBA" id="ARBA00022692"/>
    </source>
</evidence>
<evidence type="ECO:0000256" key="1">
    <source>
        <dbReference type="ARBA" id="ARBA00004651"/>
    </source>
</evidence>
<dbReference type="RefSeq" id="WP_128352421.1">
    <property type="nucleotide sequence ID" value="NZ_CAXBCQ010000018.1"/>
</dbReference>
<keyword evidence="6 7" id="KW-0472">Membrane</keyword>
<feature type="transmembrane region" description="Helical" evidence="7">
    <location>
        <begin position="134"/>
        <end position="155"/>
    </location>
</feature>
<keyword evidence="5 7" id="KW-1133">Transmembrane helix</keyword>
<accession>A0A443YZ81</accession>
<comment type="subcellular location">
    <subcellularLocation>
        <location evidence="1">Cell membrane</location>
        <topology evidence="1">Multi-pass membrane protein</topology>
    </subcellularLocation>
</comment>
<dbReference type="InterPro" id="IPR018383">
    <property type="entry name" value="UPF0324_pro"/>
</dbReference>
<reference evidence="8 9" key="1">
    <citation type="submission" date="2018-12" db="EMBL/GenBank/DDBJ databases">
        <authorList>
            <person name="Li A."/>
            <person name="Zhang M."/>
            <person name="Zhu H."/>
        </authorList>
    </citation>
    <scope>NUCLEOTIDE SEQUENCE [LARGE SCALE GENOMIC DNA]</scope>
    <source>
        <strain evidence="8 9">R04H25</strain>
    </source>
</reference>
<keyword evidence="3" id="KW-1003">Cell membrane</keyword>
<evidence type="ECO:0000256" key="2">
    <source>
        <dbReference type="ARBA" id="ARBA00007977"/>
    </source>
</evidence>
<gene>
    <name evidence="8" type="ORF">EGC76_07775</name>
</gene>
<feature type="transmembrane region" description="Helical" evidence="7">
    <location>
        <begin position="52"/>
        <end position="70"/>
    </location>
</feature>
<dbReference type="AlphaFoldDB" id="A0A443YZ81"/>
<feature type="transmembrane region" description="Helical" evidence="7">
    <location>
        <begin position="76"/>
        <end position="95"/>
    </location>
</feature>
<feature type="transmembrane region" description="Helical" evidence="7">
    <location>
        <begin position="229"/>
        <end position="248"/>
    </location>
</feature>
<feature type="transmembrane region" description="Helical" evidence="7">
    <location>
        <begin position="290"/>
        <end position="310"/>
    </location>
</feature>
<protein>
    <submittedName>
        <fullName evidence="8">Putative sulfate exporter family transporter</fullName>
    </submittedName>
</protein>
<dbReference type="Pfam" id="PF03601">
    <property type="entry name" value="Cons_hypoth698"/>
    <property type="match status" value="1"/>
</dbReference>
<comment type="caution">
    <text evidence="8">The sequence shown here is derived from an EMBL/GenBank/DDBJ whole genome shotgun (WGS) entry which is preliminary data.</text>
</comment>
<sequence>MIKVGPVVFWIIGAITLSPWISAPIALLLGFLMASLGWVPQSIQPSVWVKKLLALAIVALGFGVQINVAWQVTSDYFGLMVTSIVVTLCAALLLGRLLKVDSITSHLLGSGTAICGGSAIAAVAPAVHARNDQIALALASVFTLNAVALLIFPLIGRALALEDQTFGAWAAIAIHDTSSVVGAAQAYSDEALQTATTLKLARALWIVPLALLSALVYQRFSHTETQTRVKIPLFIIGYVVAMLVSSAWPQFHELYSVTFGAGKSLLVFCLYLVGASITVARLKAAGPRPLLLAVVLWLLIATLSLAWLTIRTG</sequence>
<feature type="transmembrane region" description="Helical" evidence="7">
    <location>
        <begin position="107"/>
        <end position="128"/>
    </location>
</feature>
<dbReference type="PANTHER" id="PTHR30106:SF1">
    <property type="entry name" value="UPF0324 MEMBRANE PROTEIN FN0533"/>
    <property type="match status" value="1"/>
</dbReference>
<feature type="transmembrane region" description="Helical" evidence="7">
    <location>
        <begin position="254"/>
        <end position="278"/>
    </location>
</feature>
<proteinExistence type="inferred from homology"/>
<comment type="similarity">
    <text evidence="2">Belongs to the UPF0324 family.</text>
</comment>
<evidence type="ECO:0000256" key="3">
    <source>
        <dbReference type="ARBA" id="ARBA00022475"/>
    </source>
</evidence>
<feature type="transmembrane region" description="Helical" evidence="7">
    <location>
        <begin position="200"/>
        <end position="217"/>
    </location>
</feature>
<evidence type="ECO:0000313" key="8">
    <source>
        <dbReference type="EMBL" id="RWU09515.1"/>
    </source>
</evidence>
<dbReference type="EMBL" id="RSFE01000005">
    <property type="protein sequence ID" value="RWU09515.1"/>
    <property type="molecule type" value="Genomic_DNA"/>
</dbReference>
<evidence type="ECO:0000256" key="6">
    <source>
        <dbReference type="ARBA" id="ARBA00023136"/>
    </source>
</evidence>
<keyword evidence="4 7" id="KW-0812">Transmembrane</keyword>